<dbReference type="GO" id="GO:0044209">
    <property type="term" value="P:AMP salvage"/>
    <property type="evidence" value="ECO:0007669"/>
    <property type="project" value="UniProtKB-UniRule"/>
</dbReference>
<dbReference type="CDD" id="cd01428">
    <property type="entry name" value="ADK"/>
    <property type="match status" value="1"/>
</dbReference>
<dbReference type="Pfam" id="PF16177">
    <property type="entry name" value="ACAS_N"/>
    <property type="match status" value="1"/>
</dbReference>
<dbReference type="NCBIfam" id="TIGR02188">
    <property type="entry name" value="Ac_CoA_lig_AcsA"/>
    <property type="match status" value="1"/>
</dbReference>
<proteinExistence type="inferred from homology"/>
<feature type="binding site" evidence="10">
    <location>
        <begin position="579"/>
        <end position="581"/>
    </location>
    <ligand>
        <name>ATP</name>
        <dbReference type="ChEBI" id="CHEBI:30616"/>
    </ligand>
</feature>
<feature type="modified residue" description="N6-acetyllysine" evidence="10">
    <location>
        <position position="805"/>
    </location>
</feature>
<dbReference type="EMBL" id="FQWZ01000003">
    <property type="protein sequence ID" value="SHG83270.1"/>
    <property type="molecule type" value="Genomic_DNA"/>
</dbReference>
<organism evidence="15 16">
    <name type="scientific">Hydrocarboniphaga daqingensis</name>
    <dbReference type="NCBI Taxonomy" id="490188"/>
    <lineage>
        <taxon>Bacteria</taxon>
        <taxon>Pseudomonadati</taxon>
        <taxon>Pseudomonadota</taxon>
        <taxon>Gammaproteobacteria</taxon>
        <taxon>Nevskiales</taxon>
        <taxon>Nevskiaceae</taxon>
        <taxon>Hydrocarboniphaga</taxon>
    </lineage>
</organism>
<dbReference type="AlphaFoldDB" id="A0A1M5N122"/>
<feature type="binding site" evidence="9">
    <location>
        <position position="92"/>
    </location>
    <ligand>
        <name>AMP</name>
        <dbReference type="ChEBI" id="CHEBI:456215"/>
    </ligand>
</feature>
<feature type="binding site" evidence="9">
    <location>
        <position position="31"/>
    </location>
    <ligand>
        <name>AMP</name>
        <dbReference type="ChEBI" id="CHEBI:456215"/>
    </ligand>
</feature>
<dbReference type="STRING" id="490188.SAMN04488068_1576"/>
<dbReference type="GO" id="GO:0016208">
    <property type="term" value="F:AMP binding"/>
    <property type="evidence" value="ECO:0007669"/>
    <property type="project" value="InterPro"/>
</dbReference>
<dbReference type="PANTHER" id="PTHR24095">
    <property type="entry name" value="ACETYL-COENZYME A SYNTHETASE"/>
    <property type="match status" value="1"/>
</dbReference>
<keyword evidence="9" id="KW-0963">Cytoplasm</keyword>
<dbReference type="HAMAP" id="MF_00235">
    <property type="entry name" value="Adenylate_kinase_Adk"/>
    <property type="match status" value="1"/>
</dbReference>
<dbReference type="InterPro" id="IPR011904">
    <property type="entry name" value="Ac_CoA_lig"/>
</dbReference>
<keyword evidence="10" id="KW-0460">Magnesium</keyword>
<feature type="binding site" evidence="9">
    <location>
        <position position="134"/>
    </location>
    <ligand>
        <name>AMP</name>
        <dbReference type="ChEBI" id="CHEBI:456215"/>
    </ligand>
</feature>
<comment type="cofactor">
    <cofactor evidence="10">
        <name>Mg(2+)</name>
        <dbReference type="ChEBI" id="CHEBI:18420"/>
    </cofactor>
</comment>
<accession>A0A1M5N122</accession>
<comment type="catalytic activity">
    <reaction evidence="10">
        <text>acetate + ATP + CoA = acetyl-CoA + AMP + diphosphate</text>
        <dbReference type="Rhea" id="RHEA:23176"/>
        <dbReference type="ChEBI" id="CHEBI:30089"/>
        <dbReference type="ChEBI" id="CHEBI:30616"/>
        <dbReference type="ChEBI" id="CHEBI:33019"/>
        <dbReference type="ChEBI" id="CHEBI:57287"/>
        <dbReference type="ChEBI" id="CHEBI:57288"/>
        <dbReference type="ChEBI" id="CHEBI:456215"/>
        <dbReference type="EC" id="6.2.1.1"/>
    </reaction>
</comment>
<dbReference type="OrthoDB" id="9803968at2"/>
<feature type="binding site" evidence="10">
    <location>
        <begin position="603"/>
        <end position="608"/>
    </location>
    <ligand>
        <name>ATP</name>
        <dbReference type="ChEBI" id="CHEBI:30616"/>
    </ligand>
</feature>
<comment type="function">
    <text evidence="9">Catalyzes the reversible transfer of the terminal phosphate group between ATP and AMP. Plays an important role in cellular energy homeostasis and in adenine nucleotide metabolism.</text>
</comment>
<comment type="domain">
    <text evidence="9">Consists of three domains, a large central CORE domain and two small peripheral domains, NMPbind and LID, which undergo movements during catalysis. The LID domain closes over the site of phosphoryl transfer upon ATP binding. Assembling and dissambling the active center during each catalytic cycle provides an effective means to prevent ATP hydrolysis.</text>
</comment>
<comment type="PTM">
    <text evidence="10">Acetylated. Deacetylation by the SIR2-homolog deacetylase activates the enzyme.</text>
</comment>
<dbReference type="Gene3D" id="3.40.50.300">
    <property type="entry name" value="P-loop containing nucleotide triphosphate hydrolases"/>
    <property type="match status" value="1"/>
</dbReference>
<dbReference type="NCBIfam" id="NF011105">
    <property type="entry name" value="PRK14532.1"/>
    <property type="match status" value="1"/>
</dbReference>
<comment type="function">
    <text evidence="10">Catalyzes the conversion of acetate into acetyl-CoA (AcCoA), an essential intermediate at the junction of anabolic and catabolic pathways. AcsA undergoes a two-step reaction. In the first half reaction, AcsA combines acetate with ATP to form acetyl-adenylate (AcAMP) intermediate. In the second half reaction, it can then transfer the acetyl group from AcAMP to the sulfhydryl group of CoA, forming the product AcCoA.</text>
</comment>
<name>A0A1M5N122_9GAMM</name>
<dbReference type="NCBIfam" id="NF001381">
    <property type="entry name" value="PRK00279.1-3"/>
    <property type="match status" value="1"/>
</dbReference>
<dbReference type="GO" id="GO:0005524">
    <property type="term" value="F:ATP binding"/>
    <property type="evidence" value="ECO:0007669"/>
    <property type="project" value="UniProtKB-UniRule"/>
</dbReference>
<reference evidence="15 16" key="1">
    <citation type="submission" date="2016-11" db="EMBL/GenBank/DDBJ databases">
        <authorList>
            <person name="Jaros S."/>
            <person name="Januszkiewicz K."/>
            <person name="Wedrychowicz H."/>
        </authorList>
    </citation>
    <scope>NUCLEOTIDE SEQUENCE [LARGE SCALE GENOMIC DNA]</scope>
    <source>
        <strain evidence="15 16">CGMCC 1.7049</strain>
    </source>
</reference>
<dbReference type="InterPro" id="IPR033690">
    <property type="entry name" value="Adenylat_kinase_CS"/>
</dbReference>
<keyword evidence="5 10" id="KW-0547">Nucleotide-binding</keyword>
<dbReference type="GO" id="GO:0004017">
    <property type="term" value="F:AMP kinase activity"/>
    <property type="evidence" value="ECO:0007669"/>
    <property type="project" value="UniProtKB-UniRule"/>
</dbReference>
<keyword evidence="4 9" id="KW-0545">Nucleotide biosynthesis</keyword>
<feature type="binding site" evidence="10">
    <location>
        <begin position="384"/>
        <end position="387"/>
    </location>
    <ligand>
        <name>CoA</name>
        <dbReference type="ChEBI" id="CHEBI:57287"/>
    </ligand>
</feature>
<dbReference type="PANTHER" id="PTHR24095:SF14">
    <property type="entry name" value="ACETYL-COENZYME A SYNTHETASE 1"/>
    <property type="match status" value="1"/>
</dbReference>
<feature type="domain" description="AMP-dependent synthetase/ligase" evidence="12">
    <location>
        <begin position="277"/>
        <end position="663"/>
    </location>
</feature>
<feature type="region of interest" description="NMP" evidence="9">
    <location>
        <begin position="30"/>
        <end position="59"/>
    </location>
</feature>
<dbReference type="InterPro" id="IPR032387">
    <property type="entry name" value="ACAS_N"/>
</dbReference>
<feature type="binding site" evidence="9">
    <location>
        <position position="145"/>
    </location>
    <ligand>
        <name>AMP</name>
        <dbReference type="ChEBI" id="CHEBI:456215"/>
    </ligand>
</feature>
<evidence type="ECO:0000259" key="13">
    <source>
        <dbReference type="Pfam" id="PF13193"/>
    </source>
</evidence>
<dbReference type="InterPro" id="IPR020845">
    <property type="entry name" value="AMP-binding_CS"/>
</dbReference>
<dbReference type="InterPro" id="IPR000873">
    <property type="entry name" value="AMP-dep_synth/lig_dom"/>
</dbReference>
<comment type="catalytic activity">
    <reaction evidence="9 11">
        <text>AMP + ATP = 2 ADP</text>
        <dbReference type="Rhea" id="RHEA:12973"/>
        <dbReference type="ChEBI" id="CHEBI:30616"/>
        <dbReference type="ChEBI" id="CHEBI:456215"/>
        <dbReference type="ChEBI" id="CHEBI:456216"/>
        <dbReference type="EC" id="2.7.4.3"/>
    </reaction>
</comment>
<comment type="similarity">
    <text evidence="1 10">Belongs to the ATP-dependent AMP-binding enzyme family.</text>
</comment>
<dbReference type="Pfam" id="PF13193">
    <property type="entry name" value="AMP-binding_C"/>
    <property type="match status" value="1"/>
</dbReference>
<dbReference type="FunFam" id="3.40.50.12780:FF:000001">
    <property type="entry name" value="Acetyl-coenzyme A synthetase"/>
    <property type="match status" value="1"/>
</dbReference>
<dbReference type="Pfam" id="PF00501">
    <property type="entry name" value="AMP-binding"/>
    <property type="match status" value="1"/>
</dbReference>
<evidence type="ECO:0000256" key="8">
    <source>
        <dbReference type="ARBA" id="ARBA00022990"/>
    </source>
</evidence>
<feature type="domain" description="AMP-binding enzyme C-terminal" evidence="13">
    <location>
        <begin position="725"/>
        <end position="805"/>
    </location>
</feature>
<evidence type="ECO:0000256" key="3">
    <source>
        <dbReference type="ARBA" id="ARBA00022679"/>
    </source>
</evidence>
<evidence type="ECO:0000259" key="14">
    <source>
        <dbReference type="Pfam" id="PF16177"/>
    </source>
</evidence>
<evidence type="ECO:0000256" key="11">
    <source>
        <dbReference type="RuleBase" id="RU003331"/>
    </source>
</evidence>
<evidence type="ECO:0000256" key="9">
    <source>
        <dbReference type="HAMAP-Rule" id="MF_00235"/>
    </source>
</evidence>
<dbReference type="PROSITE" id="PS00113">
    <property type="entry name" value="ADENYLATE_KINASE"/>
    <property type="match status" value="1"/>
</dbReference>
<dbReference type="EC" id="2.7.4.3" evidence="9"/>
<gene>
    <name evidence="10" type="primary">acsA</name>
    <name evidence="9" type="synonym">adk</name>
    <name evidence="15" type="ORF">SAMN04488068_1576</name>
</gene>
<feature type="binding site" evidence="10">
    <location>
        <position position="720"/>
    </location>
    <ligand>
        <name>ATP</name>
        <dbReference type="ChEBI" id="CHEBI:30616"/>
    </ligand>
</feature>
<feature type="domain" description="Acetyl-coenzyme A synthetase N-terminal" evidence="14">
    <location>
        <begin position="221"/>
        <end position="275"/>
    </location>
</feature>
<evidence type="ECO:0000256" key="7">
    <source>
        <dbReference type="ARBA" id="ARBA00022840"/>
    </source>
</evidence>
<feature type="binding site" evidence="10">
    <location>
        <position position="694"/>
    </location>
    <ligand>
        <name>ATP</name>
        <dbReference type="ChEBI" id="CHEBI:30616"/>
    </ligand>
</feature>
<comment type="subunit">
    <text evidence="9 11">Monomer.</text>
</comment>
<feature type="binding site" evidence="9">
    <location>
        <position position="128"/>
    </location>
    <ligand>
        <name>ATP</name>
        <dbReference type="ChEBI" id="CHEBI:30616"/>
    </ligand>
</feature>
<protein>
    <recommendedName>
        <fullName evidence="9 10">Multifunctional fusion protein</fullName>
    </recommendedName>
    <domain>
        <recommendedName>
            <fullName evidence="9">Adenylate kinase</fullName>
            <shortName evidence="9">AK</shortName>
            <ecNumber evidence="9">2.7.4.3</ecNumber>
        </recommendedName>
        <alternativeName>
            <fullName evidence="9">ATP-AMP transphosphorylase</fullName>
        </alternativeName>
        <alternativeName>
            <fullName evidence="9">ATP:AMP phosphotransferase</fullName>
        </alternativeName>
        <alternativeName>
            <fullName evidence="9">Adenylate monophosphate kinase</fullName>
        </alternativeName>
    </domain>
    <domain>
        <recommendedName>
            <fullName evidence="10">Acetyl-coenzyme A synthetase</fullName>
            <shortName evidence="10">AcCoA synthetase</shortName>
            <shortName evidence="10">Acs</shortName>
            <ecNumber evidence="10">6.2.1.1</ecNumber>
        </recommendedName>
        <alternativeName>
            <fullName evidence="10">Acetate--CoA ligase</fullName>
        </alternativeName>
        <alternativeName>
            <fullName evidence="10">Acyl-activating enzyme</fullName>
        </alternativeName>
    </domain>
</protein>
<comment type="subcellular location">
    <subcellularLocation>
        <location evidence="9 11">Cytoplasm</location>
    </subcellularLocation>
</comment>
<dbReference type="NCBIfam" id="NF011100">
    <property type="entry name" value="PRK14527.1"/>
    <property type="match status" value="1"/>
</dbReference>
<dbReference type="GO" id="GO:0046872">
    <property type="term" value="F:metal ion binding"/>
    <property type="evidence" value="ECO:0007669"/>
    <property type="project" value="UniProtKB-KW"/>
</dbReference>
<dbReference type="GO" id="GO:0019427">
    <property type="term" value="P:acetyl-CoA biosynthetic process from acetate"/>
    <property type="evidence" value="ECO:0007669"/>
    <property type="project" value="UniProtKB-UniRule"/>
</dbReference>
<evidence type="ECO:0000256" key="4">
    <source>
        <dbReference type="ARBA" id="ARBA00022727"/>
    </source>
</evidence>
<keyword evidence="6 9" id="KW-0418">Kinase</keyword>
<evidence type="ECO:0000313" key="16">
    <source>
        <dbReference type="Proteomes" id="UP000199758"/>
    </source>
</evidence>
<dbReference type="NCBIfam" id="NF001208">
    <property type="entry name" value="PRK00174.1"/>
    <property type="match status" value="1"/>
</dbReference>
<evidence type="ECO:0000256" key="5">
    <source>
        <dbReference type="ARBA" id="ARBA00022741"/>
    </source>
</evidence>
<dbReference type="HAMAP" id="MF_01123">
    <property type="entry name" value="Ac_CoA_synth"/>
    <property type="match status" value="1"/>
</dbReference>
<comment type="pathway">
    <text evidence="9">Purine metabolism; AMP biosynthesis via salvage pathway; AMP from ADP: step 1/1.</text>
</comment>
<evidence type="ECO:0000259" key="12">
    <source>
        <dbReference type="Pfam" id="PF00501"/>
    </source>
</evidence>
<feature type="binding site" evidence="9">
    <location>
        <position position="173"/>
    </location>
    <ligand>
        <name>ATP</name>
        <dbReference type="ChEBI" id="CHEBI:30616"/>
    </ligand>
</feature>
<dbReference type="EC" id="6.2.1.1" evidence="10"/>
<feature type="binding site" evidence="10">
    <location>
        <position position="733"/>
    </location>
    <ligand>
        <name>Mg(2+)</name>
        <dbReference type="ChEBI" id="CHEBI:18420"/>
    </ligand>
</feature>
<comment type="similarity">
    <text evidence="9">Belongs to the adenylate kinase family.</text>
</comment>
<dbReference type="Gene3D" id="3.30.300.30">
    <property type="match status" value="1"/>
</dbReference>
<dbReference type="Proteomes" id="UP000199758">
    <property type="component" value="Unassembled WGS sequence"/>
</dbReference>
<evidence type="ECO:0000313" key="15">
    <source>
        <dbReference type="EMBL" id="SHG83270.1"/>
    </source>
</evidence>
<dbReference type="InterPro" id="IPR025110">
    <property type="entry name" value="AMP-bd_C"/>
</dbReference>
<dbReference type="Gene3D" id="3.40.50.12780">
    <property type="entry name" value="N-terminal domain of ligase-like"/>
    <property type="match status" value="1"/>
</dbReference>
<feature type="binding site" evidence="10">
    <location>
        <position position="503"/>
    </location>
    <ligand>
        <name>CoA</name>
        <dbReference type="ChEBI" id="CHEBI:57287"/>
    </ligand>
</feature>
<keyword evidence="8 10" id="KW-0007">Acetylation</keyword>
<dbReference type="GO" id="GO:0005829">
    <property type="term" value="C:cytosol"/>
    <property type="evidence" value="ECO:0007669"/>
    <property type="project" value="TreeGrafter"/>
</dbReference>
<dbReference type="InterPro" id="IPR027417">
    <property type="entry name" value="P-loop_NTPase"/>
</dbReference>
<sequence>MRIVLLGAPGSGKGTQGEKLAAHYDIPKLSTGDVLRDAVRQQSPLGLEAKAAMDAGLLVEDRIVIGIVRDALSDPRLAGGFILDGFPRNVAQAQILDELLAAQRLPPIDKVLHLDVDAAELHRRLIDRGLAEGRSDDDHDTIMRRIQVYQRDTAPLLDYYGAQSKLFTMPGVGHVLTIFNQLCAELDARKHDIQSVMHETRRFAPSEAFVVAAAVDAERLQALHRHAAEDHVGFWAAQARTHLTWQRMFDHALDDSRAPHYQWFSGGLINASYNCLDRHLDTRGEQVAITFETDDAQVIRYTYAELHRQVCQLGNALRSLGIGKGDRVVLYLPMGPQAVIAMQACARIGAVHSAVFGGFSADSLKDRIEDAGARLVITADAAPRGGKRVDLKGAVDKALSNGGCASVERVLVYQRMDGCPMHPQRDLRWQDLVPSQPTHCEPEWVDAGHPLFLLYTSGSTGKPKGVQHSTGGYLLGATVTMQWVFDLKPGDVFWCTADVGWITGHSYVAYGPLANGIEQVMFEGVPTYPDGERFWRMIAAHKVSIFYTAPTAIRALMRLGDELPARHDLSSLRLLGTVGEPINPEAWLWYHRVIGGGRCPIVDTWWQTETGAMMIAPVPGAMPIKPGSCTRPLPGICIDIVDEDGVPVTQIGRGGLLVVTKPWPSMLSTIWGNDARYAETYFGRFGNSVYVAGDGAQRDEDGDVWILGRIDDVLNVSGHRLGTMEVESALAAHPRVAEAAVVGRPHDIKGEAILAFVVVRGEREHAIASGLQRELCGWVAEQLGAIARPDEVRLVDGLPKTRSGKIMRRLLRSIGAGQHLTQDTSTLENPAILDQLRG</sequence>
<dbReference type="InterPro" id="IPR042099">
    <property type="entry name" value="ANL_N_sf"/>
</dbReference>
<feature type="binding site" evidence="10">
    <location>
        <position position="717"/>
    </location>
    <ligand>
        <name>CoA</name>
        <dbReference type="ChEBI" id="CHEBI:57287"/>
    </ligand>
</feature>
<dbReference type="CDD" id="cd05966">
    <property type="entry name" value="ACS"/>
    <property type="match status" value="1"/>
</dbReference>
<feature type="binding site" evidence="10">
    <location>
        <position position="736"/>
    </location>
    <ligand>
        <name>Mg(2+)</name>
        <dbReference type="ChEBI" id="CHEBI:18420"/>
    </ligand>
</feature>
<keyword evidence="10" id="KW-0479">Metal-binding</keyword>
<dbReference type="UniPathway" id="UPA00588">
    <property type="reaction ID" value="UER00649"/>
</dbReference>
<feature type="binding site" evidence="9">
    <location>
        <begin position="10"/>
        <end position="15"/>
    </location>
    <ligand>
        <name>ATP</name>
        <dbReference type="ChEBI" id="CHEBI:30616"/>
    </ligand>
</feature>
<evidence type="ECO:0000256" key="6">
    <source>
        <dbReference type="ARBA" id="ARBA00022777"/>
    </source>
</evidence>
<feature type="binding site" evidence="9">
    <location>
        <begin position="57"/>
        <end position="59"/>
    </location>
    <ligand>
        <name>AMP</name>
        <dbReference type="ChEBI" id="CHEBI:456215"/>
    </ligand>
</feature>
<evidence type="ECO:0000256" key="10">
    <source>
        <dbReference type="HAMAP-Rule" id="MF_01123"/>
    </source>
</evidence>
<keyword evidence="7 10" id="KW-0067">ATP-binding</keyword>
<dbReference type="GO" id="GO:0003987">
    <property type="term" value="F:acetate-CoA ligase activity"/>
    <property type="evidence" value="ECO:0007669"/>
    <property type="project" value="UniProtKB-UniRule"/>
</dbReference>
<feature type="binding site" evidence="9">
    <location>
        <position position="36"/>
    </location>
    <ligand>
        <name>AMP</name>
        <dbReference type="ChEBI" id="CHEBI:456215"/>
    </ligand>
</feature>
<keyword evidence="2 10" id="KW-0436">Ligase</keyword>
<feature type="binding site" evidence="9">
    <location>
        <begin position="85"/>
        <end position="88"/>
    </location>
    <ligand>
        <name>AMP</name>
        <dbReference type="ChEBI" id="CHEBI:456215"/>
    </ligand>
</feature>
<keyword evidence="3 9" id="KW-0808">Transferase</keyword>
<dbReference type="SUPFAM" id="SSF52540">
    <property type="entry name" value="P-loop containing nucleoside triphosphate hydrolases"/>
    <property type="match status" value="1"/>
</dbReference>
<dbReference type="SUPFAM" id="SSF56801">
    <property type="entry name" value="Acetyl-CoA synthetase-like"/>
    <property type="match status" value="1"/>
</dbReference>
<dbReference type="Pfam" id="PF00406">
    <property type="entry name" value="ADK"/>
    <property type="match status" value="1"/>
</dbReference>
<dbReference type="InterPro" id="IPR000850">
    <property type="entry name" value="Adenylat/UMP-CMP_kin"/>
</dbReference>
<evidence type="ECO:0000256" key="2">
    <source>
        <dbReference type="ARBA" id="ARBA00022598"/>
    </source>
</evidence>
<feature type="binding site" evidence="10">
    <location>
        <position position="709"/>
    </location>
    <ligand>
        <name>ATP</name>
        <dbReference type="ChEBI" id="CHEBI:30616"/>
    </ligand>
</feature>
<dbReference type="PROSITE" id="PS00455">
    <property type="entry name" value="AMP_BINDING"/>
    <property type="match status" value="1"/>
</dbReference>
<evidence type="ECO:0000256" key="1">
    <source>
        <dbReference type="ARBA" id="ARBA00006432"/>
    </source>
</evidence>
<keyword evidence="16" id="KW-1185">Reference proteome</keyword>
<comment type="caution">
    <text evidence="10">Lacks conserved residue(s) required for the propagation of feature annotation.</text>
</comment>
<dbReference type="PRINTS" id="PR00094">
    <property type="entry name" value="ADENYLTKNASE"/>
</dbReference>
<dbReference type="InterPro" id="IPR045851">
    <property type="entry name" value="AMP-bd_C_sf"/>
</dbReference>